<evidence type="ECO:0000313" key="2">
    <source>
        <dbReference type="Proteomes" id="UP001611383"/>
    </source>
</evidence>
<gene>
    <name evidence="1" type="ORF">F0U60_21995</name>
</gene>
<dbReference type="InterPro" id="IPR021815">
    <property type="entry name" value="TsiV"/>
</dbReference>
<dbReference type="RefSeq" id="WP_395822919.1">
    <property type="nucleotide sequence ID" value="NZ_CP043494.1"/>
</dbReference>
<dbReference type="Proteomes" id="UP001611383">
    <property type="component" value="Chromosome"/>
</dbReference>
<proteinExistence type="predicted"/>
<accession>A0ABY9WRS8</accession>
<keyword evidence="2" id="KW-1185">Reference proteome</keyword>
<organism evidence="1 2">
    <name type="scientific">Archangium minus</name>
    <dbReference type="NCBI Taxonomy" id="83450"/>
    <lineage>
        <taxon>Bacteria</taxon>
        <taxon>Pseudomonadati</taxon>
        <taxon>Myxococcota</taxon>
        <taxon>Myxococcia</taxon>
        <taxon>Myxococcales</taxon>
        <taxon>Cystobacterineae</taxon>
        <taxon>Archangiaceae</taxon>
        <taxon>Archangium</taxon>
    </lineage>
</organism>
<evidence type="ECO:0000313" key="1">
    <source>
        <dbReference type="EMBL" id="WNG46487.1"/>
    </source>
</evidence>
<dbReference type="EMBL" id="CP043494">
    <property type="protein sequence ID" value="WNG46487.1"/>
    <property type="molecule type" value="Genomic_DNA"/>
</dbReference>
<dbReference type="Pfam" id="PF11876">
    <property type="entry name" value="TsiV"/>
    <property type="match status" value="1"/>
</dbReference>
<protein>
    <submittedName>
        <fullName evidence="1">DUF3396 domain-containing protein</fullName>
    </submittedName>
</protein>
<reference evidence="1 2" key="1">
    <citation type="submission" date="2019-08" db="EMBL/GenBank/DDBJ databases">
        <title>Archangium and Cystobacter genomes.</title>
        <authorList>
            <person name="Chen I.-C.K."/>
            <person name="Wielgoss S."/>
        </authorList>
    </citation>
    <scope>NUCLEOTIDE SEQUENCE [LARGE SCALE GENOMIC DNA]</scope>
    <source>
        <strain evidence="1 2">Cbm 6</strain>
    </source>
</reference>
<sequence length="161" mass="18206">MSEHYPKIRLTSWHGGLLMRESLSFCFYMRRSHEEVAPAVARSLEVYLRAVGPRALAWYPDDHGEWWELDASGWDVVQRQLFDESWPGSHIFDLCESPDSARGYEVEYCGKGLEAFHPGAVCAVSFWLPTEYLEEHGPDHVRALAACTGPCGTPIPGEVEH</sequence>
<name>A0ABY9WRS8_9BACT</name>